<keyword evidence="10" id="KW-1185">Reference proteome</keyword>
<dbReference type="InterPro" id="IPR026571">
    <property type="entry name" value="Tmem186"/>
</dbReference>
<feature type="transmembrane region" description="Helical" evidence="9">
    <location>
        <begin position="12"/>
        <end position="39"/>
    </location>
</feature>
<protein>
    <recommendedName>
        <fullName evidence="3">Transmembrane protein 186</fullName>
    </recommendedName>
</protein>
<dbReference type="AlphaFoldDB" id="A0A914YPN5"/>
<evidence type="ECO:0000256" key="7">
    <source>
        <dbReference type="ARBA" id="ARBA00023128"/>
    </source>
</evidence>
<evidence type="ECO:0000313" key="10">
    <source>
        <dbReference type="Proteomes" id="UP000887577"/>
    </source>
</evidence>
<keyword evidence="6 9" id="KW-1133">Transmembrane helix</keyword>
<evidence type="ECO:0000256" key="5">
    <source>
        <dbReference type="ARBA" id="ARBA00022792"/>
    </source>
</evidence>
<keyword evidence="4 9" id="KW-0812">Transmembrane</keyword>
<keyword evidence="8 9" id="KW-0472">Membrane</keyword>
<evidence type="ECO:0000256" key="8">
    <source>
        <dbReference type="ARBA" id="ARBA00023136"/>
    </source>
</evidence>
<evidence type="ECO:0000256" key="3">
    <source>
        <dbReference type="ARBA" id="ARBA00014604"/>
    </source>
</evidence>
<accession>A0A914YPN5</accession>
<name>A0A914YPN5_9BILA</name>
<evidence type="ECO:0000256" key="4">
    <source>
        <dbReference type="ARBA" id="ARBA00022692"/>
    </source>
</evidence>
<evidence type="ECO:0000313" key="11">
    <source>
        <dbReference type="WBParaSite" id="PSU_v2.g21594.t1"/>
    </source>
</evidence>
<proteinExistence type="inferred from homology"/>
<dbReference type="GO" id="GO:0005743">
    <property type="term" value="C:mitochondrial inner membrane"/>
    <property type="evidence" value="ECO:0007669"/>
    <property type="project" value="UniProtKB-SubCell"/>
</dbReference>
<dbReference type="WBParaSite" id="PSU_v2.g21594.t1">
    <property type="protein sequence ID" value="PSU_v2.g21594.t1"/>
    <property type="gene ID" value="PSU_v2.g21594"/>
</dbReference>
<keyword evidence="5" id="KW-0999">Mitochondrion inner membrane</keyword>
<evidence type="ECO:0000256" key="1">
    <source>
        <dbReference type="ARBA" id="ARBA00004448"/>
    </source>
</evidence>
<dbReference type="PANTHER" id="PTHR13603">
    <property type="entry name" value="TRANSMEMBRANE PROTEIN 186"/>
    <property type="match status" value="1"/>
</dbReference>
<feature type="transmembrane region" description="Helical" evidence="9">
    <location>
        <begin position="51"/>
        <end position="69"/>
    </location>
</feature>
<comment type="subcellular location">
    <subcellularLocation>
        <location evidence="1">Mitochondrion inner membrane</location>
        <topology evidence="1">Multi-pass membrane protein</topology>
    </subcellularLocation>
</comment>
<evidence type="ECO:0000256" key="9">
    <source>
        <dbReference type="SAM" id="Phobius"/>
    </source>
</evidence>
<keyword evidence="7" id="KW-0496">Mitochondrion</keyword>
<reference evidence="11" key="1">
    <citation type="submission" date="2022-11" db="UniProtKB">
        <authorList>
            <consortium name="WormBaseParasite"/>
        </authorList>
    </citation>
    <scope>IDENTIFICATION</scope>
</reference>
<dbReference type="Proteomes" id="UP000887577">
    <property type="component" value="Unplaced"/>
</dbReference>
<evidence type="ECO:0000256" key="6">
    <source>
        <dbReference type="ARBA" id="ARBA00022989"/>
    </source>
</evidence>
<evidence type="ECO:0000256" key="2">
    <source>
        <dbReference type="ARBA" id="ARBA00007020"/>
    </source>
</evidence>
<sequence length="134" mass="15256">MKIGKVPIYRFPGIAFSAFISKLKFLQTFGSACIIPWATYNYASGYRTFEFLLSVYGAAILAPITLFAFSRSFNRMIGVISMNESKEYIRVGYLSFYGTRKNAIIPIDDIMPLSDVVSTMEKYPKVLQLKRFSK</sequence>
<organism evidence="10 11">
    <name type="scientific">Panagrolaimus superbus</name>
    <dbReference type="NCBI Taxonomy" id="310955"/>
    <lineage>
        <taxon>Eukaryota</taxon>
        <taxon>Metazoa</taxon>
        <taxon>Ecdysozoa</taxon>
        <taxon>Nematoda</taxon>
        <taxon>Chromadorea</taxon>
        <taxon>Rhabditida</taxon>
        <taxon>Tylenchina</taxon>
        <taxon>Panagrolaimomorpha</taxon>
        <taxon>Panagrolaimoidea</taxon>
        <taxon>Panagrolaimidae</taxon>
        <taxon>Panagrolaimus</taxon>
    </lineage>
</organism>
<dbReference type="PANTHER" id="PTHR13603:SF1">
    <property type="entry name" value="TRANSMEMBRANE PROTEIN 186"/>
    <property type="match status" value="1"/>
</dbReference>
<comment type="similarity">
    <text evidence="2">Belongs to the TMEM186 family.</text>
</comment>